<organism evidence="3 4">
    <name type="scientific">Kocuria coralli</name>
    <dbReference type="NCBI Taxonomy" id="1461025"/>
    <lineage>
        <taxon>Bacteria</taxon>
        <taxon>Bacillati</taxon>
        <taxon>Actinomycetota</taxon>
        <taxon>Actinomycetes</taxon>
        <taxon>Micrococcales</taxon>
        <taxon>Micrococcaceae</taxon>
        <taxon>Kocuria</taxon>
    </lineage>
</organism>
<proteinExistence type="predicted"/>
<name>A0A5J5L0C8_9MICC</name>
<dbReference type="InterPro" id="IPR029058">
    <property type="entry name" value="AB_hydrolase_fold"/>
</dbReference>
<dbReference type="InterPro" id="IPR000073">
    <property type="entry name" value="AB_hydrolase_1"/>
</dbReference>
<dbReference type="PRINTS" id="PR00412">
    <property type="entry name" value="EPOXHYDRLASE"/>
</dbReference>
<dbReference type="OrthoDB" id="9785847at2"/>
<sequence length="281" mass="30446">MTILNTRLFELADHRIGYVESPGEPARTPLVLLHGGAVDHRMWLPQFSAFPGRRIAAPDARGHGASSDATTPYRLADDVVDLLDALQIERAVLVGVSMGGGTAVDVALEHPSRVSALVVSGTGTSEIEFTDPWALDTLAAWKEAEVRGDPEAWITAFMRFTHGPEREPVDVDTAVWDLVETMVRDTLTHHVIAGEDGVPVPPTPPTPVTETWQRLNQIEVPVLALSGADDSTDHRSPGRRLADAVSIGHYREVPGSAHFPNLENAAAFNAAITEFLRNHDL</sequence>
<protein>
    <submittedName>
        <fullName evidence="3">Alpha/beta fold hydrolase</fullName>
    </submittedName>
</protein>
<dbReference type="Gene3D" id="3.40.50.1820">
    <property type="entry name" value="alpha/beta hydrolase"/>
    <property type="match status" value="1"/>
</dbReference>
<dbReference type="PANTHER" id="PTHR43798">
    <property type="entry name" value="MONOACYLGLYCEROL LIPASE"/>
    <property type="match status" value="1"/>
</dbReference>
<dbReference type="AlphaFoldDB" id="A0A5J5L0C8"/>
<dbReference type="GO" id="GO:0016787">
    <property type="term" value="F:hydrolase activity"/>
    <property type="evidence" value="ECO:0007669"/>
    <property type="project" value="UniProtKB-KW"/>
</dbReference>
<accession>A0A5J5L0C8</accession>
<evidence type="ECO:0000259" key="2">
    <source>
        <dbReference type="Pfam" id="PF00561"/>
    </source>
</evidence>
<reference evidence="3 4" key="1">
    <citation type="submission" date="2019-05" db="EMBL/GenBank/DDBJ databases">
        <title>Kocuria coralli sp. nov., a novel actinobacterium isolated from coral reef seawater.</title>
        <authorList>
            <person name="Li J."/>
        </authorList>
    </citation>
    <scope>NUCLEOTIDE SEQUENCE [LARGE SCALE GENOMIC DNA]</scope>
    <source>
        <strain evidence="3 4">SCSIO 13007</strain>
    </source>
</reference>
<evidence type="ECO:0000313" key="4">
    <source>
        <dbReference type="Proteomes" id="UP000325957"/>
    </source>
</evidence>
<dbReference type="Pfam" id="PF00561">
    <property type="entry name" value="Abhydrolase_1"/>
    <property type="match status" value="1"/>
</dbReference>
<dbReference type="SUPFAM" id="SSF53474">
    <property type="entry name" value="alpha/beta-Hydrolases"/>
    <property type="match status" value="1"/>
</dbReference>
<dbReference type="RefSeq" id="WP_158032994.1">
    <property type="nucleotide sequence ID" value="NZ_ML708612.1"/>
</dbReference>
<dbReference type="InterPro" id="IPR050266">
    <property type="entry name" value="AB_hydrolase_sf"/>
</dbReference>
<keyword evidence="4" id="KW-1185">Reference proteome</keyword>
<evidence type="ECO:0000313" key="3">
    <source>
        <dbReference type="EMBL" id="KAA9395070.1"/>
    </source>
</evidence>
<comment type="caution">
    <text evidence="3">The sequence shown here is derived from an EMBL/GenBank/DDBJ whole genome shotgun (WGS) entry which is preliminary data.</text>
</comment>
<dbReference type="EMBL" id="SZWF01000003">
    <property type="protein sequence ID" value="KAA9395070.1"/>
    <property type="molecule type" value="Genomic_DNA"/>
</dbReference>
<dbReference type="PANTHER" id="PTHR43798:SF31">
    <property type="entry name" value="AB HYDROLASE SUPERFAMILY PROTEIN YCLE"/>
    <property type="match status" value="1"/>
</dbReference>
<keyword evidence="1 3" id="KW-0378">Hydrolase</keyword>
<dbReference type="Proteomes" id="UP000325957">
    <property type="component" value="Unassembled WGS sequence"/>
</dbReference>
<evidence type="ECO:0000256" key="1">
    <source>
        <dbReference type="ARBA" id="ARBA00022801"/>
    </source>
</evidence>
<dbReference type="GO" id="GO:0016020">
    <property type="term" value="C:membrane"/>
    <property type="evidence" value="ECO:0007669"/>
    <property type="project" value="TreeGrafter"/>
</dbReference>
<dbReference type="PRINTS" id="PR00111">
    <property type="entry name" value="ABHYDROLASE"/>
</dbReference>
<dbReference type="InterPro" id="IPR000639">
    <property type="entry name" value="Epox_hydrolase-like"/>
</dbReference>
<feature type="domain" description="AB hydrolase-1" evidence="2">
    <location>
        <begin position="29"/>
        <end position="264"/>
    </location>
</feature>
<gene>
    <name evidence="3" type="ORF">FCK90_03960</name>
</gene>